<proteinExistence type="predicted"/>
<reference evidence="1" key="2">
    <citation type="submission" date="2023-01" db="EMBL/GenBank/DDBJ databases">
        <title>Draft genome sequence of Sneathiella chinensis strain NBRC 103408.</title>
        <authorList>
            <person name="Sun Q."/>
            <person name="Mori K."/>
        </authorList>
    </citation>
    <scope>NUCLEOTIDE SEQUENCE</scope>
    <source>
        <strain evidence="1">NBRC 103408</strain>
    </source>
</reference>
<dbReference type="Proteomes" id="UP001161409">
    <property type="component" value="Unassembled WGS sequence"/>
</dbReference>
<dbReference type="RefSeq" id="WP_169559390.1">
    <property type="nucleotide sequence ID" value="NZ_VNWN01000002.1"/>
</dbReference>
<keyword evidence="2" id="KW-1185">Reference proteome</keyword>
<gene>
    <name evidence="1" type="ORF">GCM10007924_06080</name>
</gene>
<name>A0ABQ5TZG4_9PROT</name>
<evidence type="ECO:0000313" key="2">
    <source>
        <dbReference type="Proteomes" id="UP001161409"/>
    </source>
</evidence>
<protein>
    <submittedName>
        <fullName evidence="1">Uncharacterized protein</fullName>
    </submittedName>
</protein>
<accession>A0ABQ5TZG4</accession>
<comment type="caution">
    <text evidence="1">The sequence shown here is derived from an EMBL/GenBank/DDBJ whole genome shotgun (WGS) entry which is preliminary data.</text>
</comment>
<organism evidence="1 2">
    <name type="scientific">Sneathiella chinensis</name>
    <dbReference type="NCBI Taxonomy" id="349750"/>
    <lineage>
        <taxon>Bacteria</taxon>
        <taxon>Pseudomonadati</taxon>
        <taxon>Pseudomonadota</taxon>
        <taxon>Alphaproteobacteria</taxon>
        <taxon>Sneathiellales</taxon>
        <taxon>Sneathiellaceae</taxon>
        <taxon>Sneathiella</taxon>
    </lineage>
</organism>
<sequence>MSKTNKSKGQAFLSGFLLGMSATGFVQGSHTYAMKRHPVGGLNSDWVAVGSDMRRGMRKVEQEQLRIGTYFRGRKSA</sequence>
<evidence type="ECO:0000313" key="1">
    <source>
        <dbReference type="EMBL" id="GLQ05387.1"/>
    </source>
</evidence>
<reference evidence="1" key="1">
    <citation type="journal article" date="2014" name="Int. J. Syst. Evol. Microbiol.">
        <title>Complete genome of a new Firmicutes species belonging to the dominant human colonic microbiota ('Ruminococcus bicirculans') reveals two chromosomes and a selective capacity to utilize plant glucans.</title>
        <authorList>
            <consortium name="NISC Comparative Sequencing Program"/>
            <person name="Wegmann U."/>
            <person name="Louis P."/>
            <person name="Goesmann A."/>
            <person name="Henrissat B."/>
            <person name="Duncan S.H."/>
            <person name="Flint H.J."/>
        </authorList>
    </citation>
    <scope>NUCLEOTIDE SEQUENCE</scope>
    <source>
        <strain evidence="1">NBRC 103408</strain>
    </source>
</reference>
<dbReference type="EMBL" id="BSNF01000001">
    <property type="protein sequence ID" value="GLQ05387.1"/>
    <property type="molecule type" value="Genomic_DNA"/>
</dbReference>